<reference evidence="1 2" key="1">
    <citation type="submission" date="2022-10" db="EMBL/GenBank/DDBJ databases">
        <authorList>
            <person name="Xie J."/>
            <person name="Shen N."/>
        </authorList>
    </citation>
    <scope>NUCLEOTIDE SEQUENCE [LARGE SCALE GENOMIC DNA]</scope>
    <source>
        <strain evidence="1 2">DSM 41681</strain>
    </source>
</reference>
<dbReference type="Gene3D" id="3.40.50.1820">
    <property type="entry name" value="alpha/beta hydrolase"/>
    <property type="match status" value="1"/>
</dbReference>
<name>A0ABU6C7Y1_9ACTN</name>
<dbReference type="Proteomes" id="UP001352223">
    <property type="component" value="Unassembled WGS sequence"/>
</dbReference>
<accession>A0ABU6C7Y1</accession>
<organism evidence="1 2">
    <name type="scientific">Streptomyces kunmingensis</name>
    <dbReference type="NCBI Taxonomy" id="68225"/>
    <lineage>
        <taxon>Bacteria</taxon>
        <taxon>Bacillati</taxon>
        <taxon>Actinomycetota</taxon>
        <taxon>Actinomycetes</taxon>
        <taxon>Kitasatosporales</taxon>
        <taxon>Streptomycetaceae</taxon>
        <taxon>Streptomyces</taxon>
    </lineage>
</organism>
<dbReference type="EMBL" id="JAOZYB010000067">
    <property type="protein sequence ID" value="MEB3960824.1"/>
    <property type="molecule type" value="Genomic_DNA"/>
</dbReference>
<dbReference type="InterPro" id="IPR003386">
    <property type="entry name" value="LACT/PDAT_acylTrfase"/>
</dbReference>
<evidence type="ECO:0008006" key="3">
    <source>
        <dbReference type="Google" id="ProtNLM"/>
    </source>
</evidence>
<dbReference type="SUPFAM" id="SSF53474">
    <property type="entry name" value="alpha/beta-Hydrolases"/>
    <property type="match status" value="1"/>
</dbReference>
<dbReference type="Pfam" id="PF02450">
    <property type="entry name" value="LCAT"/>
    <property type="match status" value="1"/>
</dbReference>
<keyword evidence="2" id="KW-1185">Reference proteome</keyword>
<gene>
    <name evidence="1" type="ORF">OKJ48_11300</name>
</gene>
<evidence type="ECO:0000313" key="1">
    <source>
        <dbReference type="EMBL" id="MEB3960824.1"/>
    </source>
</evidence>
<dbReference type="InterPro" id="IPR029058">
    <property type="entry name" value="AB_hydrolase_fold"/>
</dbReference>
<comment type="caution">
    <text evidence="1">The sequence shown here is derived from an EMBL/GenBank/DDBJ whole genome shotgun (WGS) entry which is preliminary data.</text>
</comment>
<protein>
    <recommendedName>
        <fullName evidence="3">Lecithin:cholesterol acyltransferase</fullName>
    </recommendedName>
</protein>
<dbReference type="RefSeq" id="WP_324767987.1">
    <property type="nucleotide sequence ID" value="NZ_BAAATS010000045.1"/>
</dbReference>
<proteinExistence type="predicted"/>
<evidence type="ECO:0000313" key="2">
    <source>
        <dbReference type="Proteomes" id="UP001352223"/>
    </source>
</evidence>
<sequence length="472" mass="50956">MTQDAVVIVPGIMGSELRSTVTGDVLWGLSGARWLLRAWTRRDGLAQLHLTEDELAGGSGRVEATQLLRHGTWTPYLRGQEPYTDLLDTVLDYVASPAAVLPFPYDWRLPVATNGKLLAARAREHLTAWREHPSHLAALRHRVDQRPARLVFIAHSMGGLVTRSALDGTHFDDLAADTRTVITLGTPFYGSVKATVILNSGRGAPVPLPHAKLRALCANMPGLHDLLPLYRCLRADDDVRRLDAGDITALGGHPELARDSLAFHARQQGVALPDHRTVVGTRQPTWQSLSLTSGQVTAYEDGPRQNSDGTLIRDPHDRVRYFATHGDGTVYRDAAALSGHVSTVPVQHGDLARADSALDAVADILLEDLPTGPPLGEPGCGLTVPDLAEAGVPWEATVSDIDSVQGLTCTVTDTETGAEHRIPLRMQDGRPTATVTTDAPGLYRVELHTYDRYTISQLVLVGEPGAPVEAES</sequence>